<comment type="caution">
    <text evidence="2">The sequence shown here is derived from an EMBL/GenBank/DDBJ whole genome shotgun (WGS) entry which is preliminary data.</text>
</comment>
<feature type="transmembrane region" description="Helical" evidence="1">
    <location>
        <begin position="15"/>
        <end position="35"/>
    </location>
</feature>
<sequence>MGDSILNPAKVTSRVIQGSVIGPLLFILFINRTIIRTTKIYADDRKLYRNLCLNFNSSKIKVLWIGKKNTASVLQLIINDKAGCRIPLTLVDSERDLDIIVDPQLKFYDHTQKTISKVSQLIRLIRQRFKCWDNNAFVKLCKGIVRSTIENGNVVLGPHYKTDWVALEKVQRHATKLPSGLKNLSYEDQLFKLNIPTLK</sequence>
<name>A0AA88I5K2_ARTSF</name>
<dbReference type="PANTHER" id="PTHR33332">
    <property type="entry name" value="REVERSE TRANSCRIPTASE DOMAIN-CONTAINING PROTEIN"/>
    <property type="match status" value="1"/>
</dbReference>
<dbReference type="AlphaFoldDB" id="A0AA88I5K2"/>
<dbReference type="Proteomes" id="UP001187531">
    <property type="component" value="Unassembled WGS sequence"/>
</dbReference>
<evidence type="ECO:0000256" key="1">
    <source>
        <dbReference type="SAM" id="Phobius"/>
    </source>
</evidence>
<dbReference type="EMBL" id="JAVRJZ010000005">
    <property type="protein sequence ID" value="KAK2722210.1"/>
    <property type="molecule type" value="Genomic_DNA"/>
</dbReference>
<organism evidence="2 3">
    <name type="scientific">Artemia franciscana</name>
    <name type="common">Brine shrimp</name>
    <name type="synonym">Artemia sanfranciscana</name>
    <dbReference type="NCBI Taxonomy" id="6661"/>
    <lineage>
        <taxon>Eukaryota</taxon>
        <taxon>Metazoa</taxon>
        <taxon>Ecdysozoa</taxon>
        <taxon>Arthropoda</taxon>
        <taxon>Crustacea</taxon>
        <taxon>Branchiopoda</taxon>
        <taxon>Anostraca</taxon>
        <taxon>Artemiidae</taxon>
        <taxon>Artemia</taxon>
    </lineage>
</organism>
<accession>A0AA88I5K2</accession>
<keyword evidence="1" id="KW-1133">Transmembrane helix</keyword>
<protein>
    <recommendedName>
        <fullName evidence="4">Reverse transcriptase domain-containing protein</fullName>
    </recommendedName>
</protein>
<evidence type="ECO:0000313" key="3">
    <source>
        <dbReference type="Proteomes" id="UP001187531"/>
    </source>
</evidence>
<evidence type="ECO:0000313" key="2">
    <source>
        <dbReference type="EMBL" id="KAK2722210.1"/>
    </source>
</evidence>
<keyword evidence="1" id="KW-0472">Membrane</keyword>
<keyword evidence="3" id="KW-1185">Reference proteome</keyword>
<evidence type="ECO:0008006" key="4">
    <source>
        <dbReference type="Google" id="ProtNLM"/>
    </source>
</evidence>
<proteinExistence type="predicted"/>
<gene>
    <name evidence="2" type="ORF">QYM36_002686</name>
</gene>
<reference evidence="2" key="1">
    <citation type="submission" date="2023-07" db="EMBL/GenBank/DDBJ databases">
        <title>Chromosome-level genome assembly of Artemia franciscana.</title>
        <authorList>
            <person name="Jo E."/>
        </authorList>
    </citation>
    <scope>NUCLEOTIDE SEQUENCE</scope>
    <source>
        <tissue evidence="2">Whole body</tissue>
    </source>
</reference>
<keyword evidence="1" id="KW-0812">Transmembrane</keyword>